<dbReference type="RefSeq" id="WP_139251317.1">
    <property type="nucleotide sequence ID" value="NZ_FQUP01000001.1"/>
</dbReference>
<organism evidence="5 6">
    <name type="scientific">Kaistia soli DSM 19436</name>
    <dbReference type="NCBI Taxonomy" id="1122133"/>
    <lineage>
        <taxon>Bacteria</taxon>
        <taxon>Pseudomonadati</taxon>
        <taxon>Pseudomonadota</taxon>
        <taxon>Alphaproteobacteria</taxon>
        <taxon>Hyphomicrobiales</taxon>
        <taxon>Kaistiaceae</taxon>
        <taxon>Kaistia</taxon>
    </lineage>
</organism>
<proteinExistence type="inferred from homology"/>
<dbReference type="PANTHER" id="PTHR46193:SF10">
    <property type="entry name" value="6-PHOSPHOGLUCONATE PHOSPHATASE"/>
    <property type="match status" value="1"/>
</dbReference>
<dbReference type="CDD" id="cd07526">
    <property type="entry name" value="HAD_BPGM_like"/>
    <property type="match status" value="1"/>
</dbReference>
<dbReference type="SFLD" id="SFLDG01129">
    <property type="entry name" value="C1.5:_HAD__Beta-PGM__Phosphata"/>
    <property type="match status" value="1"/>
</dbReference>
<dbReference type="Pfam" id="PF13419">
    <property type="entry name" value="HAD_2"/>
    <property type="match status" value="1"/>
</dbReference>
<dbReference type="InterPro" id="IPR041492">
    <property type="entry name" value="HAD_2"/>
</dbReference>
<sequence length="226" mass="25032">MLVIFDCDGVLVDSEILASRVDSERLKEVGYDISVDEMSHRFAGLTWDRIARIIEADLGHQLPDGFHQKTDQELDRRLAKELDIIPGVHEMLDRLDYQRCICSNSSPERLKISLTRTKLWDRFRPYIFSAVAVADKRPKPAPDVFLHAAKEFDVDPKTCVVIEDSTHGIHGAKAAGMRVVGFTGGSHSWPGHADALTAAGAETVINRMSDLPAIVAALAEWSGLED</sequence>
<comment type="cofactor">
    <cofactor evidence="1">
        <name>Mg(2+)</name>
        <dbReference type="ChEBI" id="CHEBI:18420"/>
    </cofactor>
</comment>
<dbReference type="STRING" id="1122133.SAMN02745157_0789"/>
<keyword evidence="3" id="KW-0479">Metal-binding</keyword>
<keyword evidence="4" id="KW-0460">Magnesium</keyword>
<dbReference type="Gene3D" id="1.10.150.240">
    <property type="entry name" value="Putative phosphatase, domain 2"/>
    <property type="match status" value="1"/>
</dbReference>
<dbReference type="SFLD" id="SFLDG01135">
    <property type="entry name" value="C1.5.6:_HAD__Beta-PGM__Phospha"/>
    <property type="match status" value="1"/>
</dbReference>
<accession>A0A1M4VTQ2</accession>
<comment type="similarity">
    <text evidence="2">Belongs to the HAD-like hydrolase superfamily. CbbY/CbbZ/Gph/YieH family.</text>
</comment>
<dbReference type="InterPro" id="IPR023198">
    <property type="entry name" value="PGP-like_dom2"/>
</dbReference>
<dbReference type="GO" id="GO:0046872">
    <property type="term" value="F:metal ion binding"/>
    <property type="evidence" value="ECO:0007669"/>
    <property type="project" value="UniProtKB-KW"/>
</dbReference>
<dbReference type="SUPFAM" id="SSF56784">
    <property type="entry name" value="HAD-like"/>
    <property type="match status" value="1"/>
</dbReference>
<dbReference type="InterPro" id="IPR023214">
    <property type="entry name" value="HAD_sf"/>
</dbReference>
<dbReference type="EMBL" id="FQUP01000001">
    <property type="protein sequence ID" value="SHE72182.1"/>
    <property type="molecule type" value="Genomic_DNA"/>
</dbReference>
<dbReference type="InterPro" id="IPR051600">
    <property type="entry name" value="Beta-PGM-like"/>
</dbReference>
<dbReference type="SFLD" id="SFLDS00003">
    <property type="entry name" value="Haloacid_Dehalogenase"/>
    <property type="match status" value="1"/>
</dbReference>
<evidence type="ECO:0000313" key="5">
    <source>
        <dbReference type="EMBL" id="SHE72182.1"/>
    </source>
</evidence>
<dbReference type="AlphaFoldDB" id="A0A1M4VTQ2"/>
<evidence type="ECO:0000256" key="4">
    <source>
        <dbReference type="ARBA" id="ARBA00022842"/>
    </source>
</evidence>
<dbReference type="GO" id="GO:0003824">
    <property type="term" value="F:catalytic activity"/>
    <property type="evidence" value="ECO:0007669"/>
    <property type="project" value="UniProtKB-ARBA"/>
</dbReference>
<keyword evidence="6" id="KW-1185">Reference proteome</keyword>
<dbReference type="NCBIfam" id="TIGR01549">
    <property type="entry name" value="HAD-SF-IA-v1"/>
    <property type="match status" value="1"/>
</dbReference>
<evidence type="ECO:0000313" key="6">
    <source>
        <dbReference type="Proteomes" id="UP000184485"/>
    </source>
</evidence>
<gene>
    <name evidence="5" type="ORF">SAMN02745157_0789</name>
</gene>
<dbReference type="NCBIfam" id="TIGR01509">
    <property type="entry name" value="HAD-SF-IA-v3"/>
    <property type="match status" value="1"/>
</dbReference>
<dbReference type="Gene3D" id="3.40.50.1000">
    <property type="entry name" value="HAD superfamily/HAD-like"/>
    <property type="match status" value="1"/>
</dbReference>
<dbReference type="InterPro" id="IPR006439">
    <property type="entry name" value="HAD-SF_hydro_IA"/>
</dbReference>
<name>A0A1M4VTQ2_9HYPH</name>
<dbReference type="InterPro" id="IPR036412">
    <property type="entry name" value="HAD-like_sf"/>
</dbReference>
<dbReference type="OrthoDB" id="9797743at2"/>
<evidence type="ECO:0000256" key="2">
    <source>
        <dbReference type="ARBA" id="ARBA00006171"/>
    </source>
</evidence>
<reference evidence="5 6" key="1">
    <citation type="submission" date="2016-11" db="EMBL/GenBank/DDBJ databases">
        <authorList>
            <person name="Jaros S."/>
            <person name="Januszkiewicz K."/>
            <person name="Wedrychowicz H."/>
        </authorList>
    </citation>
    <scope>NUCLEOTIDE SEQUENCE [LARGE SCALE GENOMIC DNA]</scope>
    <source>
        <strain evidence="5 6">DSM 19436</strain>
    </source>
</reference>
<protein>
    <submittedName>
        <fullName evidence="5">Haloacid dehalogenase superfamily, subfamily IA, variant 3 with third motif having DD or ED/haloacid dehalogenase superfamily, subfamily IA, variant 1 with third motif having Dx(3-4)D or Dx(3-4)E</fullName>
    </submittedName>
</protein>
<dbReference type="PANTHER" id="PTHR46193">
    <property type="entry name" value="6-PHOSPHOGLUCONATE PHOSPHATASE"/>
    <property type="match status" value="1"/>
</dbReference>
<evidence type="ECO:0000256" key="1">
    <source>
        <dbReference type="ARBA" id="ARBA00001946"/>
    </source>
</evidence>
<dbReference type="Proteomes" id="UP000184485">
    <property type="component" value="Unassembled WGS sequence"/>
</dbReference>
<evidence type="ECO:0000256" key="3">
    <source>
        <dbReference type="ARBA" id="ARBA00022723"/>
    </source>
</evidence>